<feature type="signal peptide" evidence="2">
    <location>
        <begin position="1"/>
        <end position="26"/>
    </location>
</feature>
<dbReference type="RefSeq" id="XP_025472128.1">
    <property type="nucleotide sequence ID" value="XM_025606259.1"/>
</dbReference>
<reference evidence="3 4" key="1">
    <citation type="submission" date="2016-12" db="EMBL/GenBank/DDBJ databases">
        <title>The genomes of Aspergillus section Nigri reveals drivers in fungal speciation.</title>
        <authorList>
            <consortium name="DOE Joint Genome Institute"/>
            <person name="Vesth T.C."/>
            <person name="Nybo J."/>
            <person name="Theobald S."/>
            <person name="Brandl J."/>
            <person name="Frisvad J.C."/>
            <person name="Nielsen K.F."/>
            <person name="Lyhne E.K."/>
            <person name="Kogle M.E."/>
            <person name="Kuo A."/>
            <person name="Riley R."/>
            <person name="Clum A."/>
            <person name="Nolan M."/>
            <person name="Lipzen A."/>
            <person name="Salamov A."/>
            <person name="Henrissat B."/>
            <person name="Wiebenga A."/>
            <person name="De Vries R.P."/>
            <person name="Grigoriev I.V."/>
            <person name="Mortensen U.H."/>
            <person name="Andersen M.R."/>
            <person name="Baker S.E."/>
        </authorList>
    </citation>
    <scope>NUCLEOTIDE SEQUENCE [LARGE SCALE GENOMIC DNA]</scope>
    <source>
        <strain evidence="3 4">CBS 115572</strain>
    </source>
</reference>
<keyword evidence="2" id="KW-0732">Signal</keyword>
<dbReference type="Proteomes" id="UP000246702">
    <property type="component" value="Unassembled WGS sequence"/>
</dbReference>
<name>A0A317XCQ5_9EURO</name>
<accession>A0A317XCQ5</accession>
<feature type="region of interest" description="Disordered" evidence="1">
    <location>
        <begin position="25"/>
        <end position="46"/>
    </location>
</feature>
<dbReference type="GeneID" id="37108402"/>
<gene>
    <name evidence="3" type="ORF">BO94DRAFT_226111</name>
</gene>
<dbReference type="EMBL" id="MSFK01000003">
    <property type="protein sequence ID" value="PWY95367.1"/>
    <property type="molecule type" value="Genomic_DNA"/>
</dbReference>
<evidence type="ECO:0000256" key="1">
    <source>
        <dbReference type="SAM" id="MobiDB-lite"/>
    </source>
</evidence>
<dbReference type="AlphaFoldDB" id="A0A317XCQ5"/>
<proteinExistence type="predicted"/>
<evidence type="ECO:0000313" key="4">
    <source>
        <dbReference type="Proteomes" id="UP000246702"/>
    </source>
</evidence>
<comment type="caution">
    <text evidence="3">The sequence shown here is derived from an EMBL/GenBank/DDBJ whole genome shotgun (WGS) entry which is preliminary data.</text>
</comment>
<evidence type="ECO:0000256" key="2">
    <source>
        <dbReference type="SAM" id="SignalP"/>
    </source>
</evidence>
<feature type="compositionally biased region" description="Basic residues" evidence="1">
    <location>
        <begin position="35"/>
        <end position="46"/>
    </location>
</feature>
<evidence type="ECO:0000313" key="3">
    <source>
        <dbReference type="EMBL" id="PWY95367.1"/>
    </source>
</evidence>
<keyword evidence="4" id="KW-1185">Reference proteome</keyword>
<protein>
    <submittedName>
        <fullName evidence="3">Uncharacterized protein</fullName>
    </submittedName>
</protein>
<feature type="chain" id="PRO_5016468403" evidence="2">
    <location>
        <begin position="27"/>
        <end position="81"/>
    </location>
</feature>
<sequence>MRPTSSYILGAIIIIVPVLYHQPAQSAGEKDFSAKKRKRKRERKWAPHSRRMLGVSNLEGWLVYPQDSHSTLVAWLQLQDG</sequence>
<organism evidence="3 4">
    <name type="scientific">Aspergillus sclerotioniger CBS 115572</name>
    <dbReference type="NCBI Taxonomy" id="1450535"/>
    <lineage>
        <taxon>Eukaryota</taxon>
        <taxon>Fungi</taxon>
        <taxon>Dikarya</taxon>
        <taxon>Ascomycota</taxon>
        <taxon>Pezizomycotina</taxon>
        <taxon>Eurotiomycetes</taxon>
        <taxon>Eurotiomycetidae</taxon>
        <taxon>Eurotiales</taxon>
        <taxon>Aspergillaceae</taxon>
        <taxon>Aspergillus</taxon>
        <taxon>Aspergillus subgen. Circumdati</taxon>
    </lineage>
</organism>